<sequence>MTSHMVLKCAKTGRLFFTTEEAKEHAEAFGKEYANFDQVGLDHKVWVAAETGRVCYTEADVQRMKVRDPDSKTWEEKDVAYLMELQKKKDAAAGRKEKFFASVDAKKLALMVSAKNLGKNRSAKALHFTRDKGTIEAAEAWIAENSGPDLDKLPDDFVEEALASLGGGDVAMTGEDDVDMTPVVDDRKVGDPNPPEIKEKVRQDLLQQVLEMGFSEVRAEKALYKTDNAGLEYAINWLTEHADDADIDLPLLKPPPPKPKMSKEEAEAKALELQQKLREKRAEQERQADKEKEEQRKLSTRLMAEAQEKSKEEERKRAIEQQMRE</sequence>
<gene>
    <name evidence="3" type="ORF">EVOR1521_LOCUS26228</name>
</gene>
<evidence type="ECO:0000313" key="4">
    <source>
        <dbReference type="Proteomes" id="UP001178507"/>
    </source>
</evidence>
<protein>
    <recommendedName>
        <fullName evidence="2">UBA domain-containing protein</fullName>
    </recommendedName>
</protein>
<proteinExistence type="predicted"/>
<dbReference type="Pfam" id="PF22562">
    <property type="entry name" value="UBA_7"/>
    <property type="match status" value="1"/>
</dbReference>
<feature type="non-terminal residue" evidence="3">
    <location>
        <position position="325"/>
    </location>
</feature>
<reference evidence="3" key="1">
    <citation type="submission" date="2023-08" db="EMBL/GenBank/DDBJ databases">
        <authorList>
            <person name="Chen Y."/>
            <person name="Shah S."/>
            <person name="Dougan E. K."/>
            <person name="Thang M."/>
            <person name="Chan C."/>
        </authorList>
    </citation>
    <scope>NUCLEOTIDE SEQUENCE</scope>
</reference>
<evidence type="ECO:0000256" key="1">
    <source>
        <dbReference type="SAM" id="MobiDB-lite"/>
    </source>
</evidence>
<dbReference type="Gene3D" id="1.10.8.10">
    <property type="entry name" value="DNA helicase RuvA subunit, C-terminal domain"/>
    <property type="match status" value="1"/>
</dbReference>
<accession>A0AA36NES3</accession>
<keyword evidence="4" id="KW-1185">Reference proteome</keyword>
<dbReference type="PANTHER" id="PTHR46713:SF1">
    <property type="entry name" value="F13M7.16 PROTEIN"/>
    <property type="match status" value="1"/>
</dbReference>
<dbReference type="InterPro" id="IPR015940">
    <property type="entry name" value="UBA"/>
</dbReference>
<name>A0AA36NES3_9DINO</name>
<dbReference type="EMBL" id="CAUJNA010003502">
    <property type="protein sequence ID" value="CAJ1403579.1"/>
    <property type="molecule type" value="Genomic_DNA"/>
</dbReference>
<dbReference type="PROSITE" id="PS50030">
    <property type="entry name" value="UBA"/>
    <property type="match status" value="1"/>
</dbReference>
<evidence type="ECO:0000313" key="3">
    <source>
        <dbReference type="EMBL" id="CAJ1403579.1"/>
    </source>
</evidence>
<dbReference type="AlphaFoldDB" id="A0AA36NES3"/>
<dbReference type="InterPro" id="IPR009060">
    <property type="entry name" value="UBA-like_sf"/>
</dbReference>
<dbReference type="PANTHER" id="PTHR46713">
    <property type="entry name" value="F13M7.16 PROTEIN"/>
    <property type="match status" value="1"/>
</dbReference>
<dbReference type="SMART" id="SM00165">
    <property type="entry name" value="UBA"/>
    <property type="match status" value="1"/>
</dbReference>
<evidence type="ECO:0000259" key="2">
    <source>
        <dbReference type="PROSITE" id="PS50030"/>
    </source>
</evidence>
<feature type="domain" description="UBA" evidence="2">
    <location>
        <begin position="196"/>
        <end position="241"/>
    </location>
</feature>
<comment type="caution">
    <text evidence="3">The sequence shown here is derived from an EMBL/GenBank/DDBJ whole genome shotgun (WGS) entry which is preliminary data.</text>
</comment>
<feature type="region of interest" description="Disordered" evidence="1">
    <location>
        <begin position="248"/>
        <end position="325"/>
    </location>
</feature>
<dbReference type="Proteomes" id="UP001178507">
    <property type="component" value="Unassembled WGS sequence"/>
</dbReference>
<feature type="compositionally biased region" description="Basic and acidic residues" evidence="1">
    <location>
        <begin position="261"/>
        <end position="297"/>
    </location>
</feature>
<dbReference type="SUPFAM" id="SSF46934">
    <property type="entry name" value="UBA-like"/>
    <property type="match status" value="1"/>
</dbReference>
<organism evidence="3 4">
    <name type="scientific">Effrenium voratum</name>
    <dbReference type="NCBI Taxonomy" id="2562239"/>
    <lineage>
        <taxon>Eukaryota</taxon>
        <taxon>Sar</taxon>
        <taxon>Alveolata</taxon>
        <taxon>Dinophyceae</taxon>
        <taxon>Suessiales</taxon>
        <taxon>Symbiodiniaceae</taxon>
        <taxon>Effrenium</taxon>
    </lineage>
</organism>
<feature type="compositionally biased region" description="Basic and acidic residues" evidence="1">
    <location>
        <begin position="306"/>
        <end position="325"/>
    </location>
</feature>